<dbReference type="Proteomes" id="UP000008955">
    <property type="component" value="Chromosome"/>
</dbReference>
<reference evidence="1 2" key="2">
    <citation type="submission" date="2010-03" db="EMBL/GenBank/DDBJ databases">
        <authorList>
            <person name="Pajon A."/>
        </authorList>
    </citation>
    <scope>NUCLEOTIDE SEQUENCE [LARGE SCALE GENOMIC DNA]</scope>
    <source>
        <strain evidence="1 2">A2-162</strain>
    </source>
</reference>
<dbReference type="SUPFAM" id="SSF52540">
    <property type="entry name" value="P-loop containing nucleoside triphosphate hydrolases"/>
    <property type="match status" value="1"/>
</dbReference>
<protein>
    <submittedName>
        <fullName evidence="1">Ethanolamine utilization protein</fullName>
    </submittedName>
</protein>
<dbReference type="Gene3D" id="3.40.50.300">
    <property type="entry name" value="P-loop containing nucleotide triphosphate hydrolases"/>
    <property type="match status" value="1"/>
</dbReference>
<dbReference type="Pfam" id="PF10662">
    <property type="entry name" value="PduV-EutP"/>
    <property type="match status" value="1"/>
</dbReference>
<dbReference type="EMBL" id="FP929054">
    <property type="protein sequence ID" value="CBL23290.1"/>
    <property type="molecule type" value="Genomic_DNA"/>
</dbReference>
<evidence type="ECO:0000313" key="1">
    <source>
        <dbReference type="EMBL" id="CBL23290.1"/>
    </source>
</evidence>
<dbReference type="KEGG" id="rob:CK5_19020"/>
<dbReference type="HOGENOM" id="CLU_113298_0_0_9"/>
<proteinExistence type="predicted"/>
<keyword evidence="2" id="KW-1185">Reference proteome</keyword>
<dbReference type="InterPro" id="IPR012381">
    <property type="entry name" value="EutP_PduV"/>
</dbReference>
<dbReference type="CDD" id="cd00882">
    <property type="entry name" value="Ras_like_GTPase"/>
    <property type="match status" value="1"/>
</dbReference>
<dbReference type="AlphaFoldDB" id="D4LR82"/>
<dbReference type="PANTHER" id="PTHR40453">
    <property type="entry name" value="PROTEIN YOEF"/>
    <property type="match status" value="1"/>
</dbReference>
<sequence>MSVKSTEAETGQDDRMKKIFLMGRSEAGKTSLTQALKGEELHYHKTQYTNTKEDTIDSPGEYAESKHFSVGLACFSFEADVIAIVQAANEPFNLFSDGSRNFLLRPLIGIITKVDSPHANLPMVRQWMENMGCERIFEVNNVTREGIDELMEYLKDDLPKLTLEQAKFKQSLGLNEWQPLPEGVEYPENIR</sequence>
<gene>
    <name evidence="1" type="ORF">CK5_19020</name>
</gene>
<organism evidence="1 2">
    <name type="scientific">Blautia obeum A2-162</name>
    <dbReference type="NCBI Taxonomy" id="657314"/>
    <lineage>
        <taxon>Bacteria</taxon>
        <taxon>Bacillati</taxon>
        <taxon>Bacillota</taxon>
        <taxon>Clostridia</taxon>
        <taxon>Lachnospirales</taxon>
        <taxon>Lachnospiraceae</taxon>
        <taxon>Blautia</taxon>
    </lineage>
</organism>
<dbReference type="GO" id="GO:0005524">
    <property type="term" value="F:ATP binding"/>
    <property type="evidence" value="ECO:0007669"/>
    <property type="project" value="InterPro"/>
</dbReference>
<dbReference type="PATRIC" id="fig|657314.3.peg.1762"/>
<dbReference type="GO" id="GO:0006576">
    <property type="term" value="P:biogenic amine metabolic process"/>
    <property type="evidence" value="ECO:0007669"/>
    <property type="project" value="InterPro"/>
</dbReference>
<dbReference type="PANTHER" id="PTHR40453:SF1">
    <property type="entry name" value="PROTEIN YOEF"/>
    <property type="match status" value="1"/>
</dbReference>
<dbReference type="InterPro" id="IPR027417">
    <property type="entry name" value="P-loop_NTPase"/>
</dbReference>
<accession>D4LR82</accession>
<evidence type="ECO:0000313" key="2">
    <source>
        <dbReference type="Proteomes" id="UP000008955"/>
    </source>
</evidence>
<name>D4LR82_9FIRM</name>
<reference evidence="1 2" key="1">
    <citation type="submission" date="2010-03" db="EMBL/GenBank/DDBJ databases">
        <title>The genome sequence of Ruminococcus obeum A2-162.</title>
        <authorList>
            <consortium name="metaHIT consortium -- http://www.metahit.eu/"/>
            <person name="Pajon A."/>
            <person name="Turner K."/>
            <person name="Parkhill J."/>
            <person name="Duncan S."/>
            <person name="Flint H."/>
        </authorList>
    </citation>
    <scope>NUCLEOTIDE SEQUENCE [LARGE SCALE GENOMIC DNA]</scope>
    <source>
        <strain evidence="1 2">A2-162</strain>
    </source>
</reference>